<dbReference type="InterPro" id="IPR042122">
    <property type="entry name" value="Ser_AcTrfase_N_sf"/>
</dbReference>
<sequence length="305" mass="32732">MFDQLREDIACIHERDPAARSRIEILTCYPGLHAILIHRMAHGLWRRGWYWAGRFTSHLGRLLTGIEIHPGARIGRRVFIDHGFGVVIGETAEIGDDCTIYQGVTLGGTRLYKGEKRHPTLEEGVVVGAGAQILGGFTVGAHARVGSNAVVIKPVPAGATAVGNPARVILPEDQAAPASGEAAAAGHASRPDAPGTARSAASPCQEDIPQSEWAARPLQELLQRGRAEPPAASADGAAPQEDFAPYGVGRTDDDPLVQVLHELINHTAQQDARIQRLCSALEDLGQRIENGQHPLDAERLNRMVE</sequence>
<dbReference type="EMBL" id="CP158255">
    <property type="protein sequence ID" value="XDJ51231.1"/>
    <property type="molecule type" value="Genomic_DNA"/>
</dbReference>
<evidence type="ECO:0000256" key="4">
    <source>
        <dbReference type="ARBA" id="ARBA00013266"/>
    </source>
</evidence>
<dbReference type="FunFam" id="1.10.3130.10:FF:000003">
    <property type="entry name" value="Serine acetyltransferase"/>
    <property type="match status" value="1"/>
</dbReference>
<dbReference type="RefSeq" id="WP_368647417.1">
    <property type="nucleotide sequence ID" value="NZ_CP158255.1"/>
</dbReference>
<dbReference type="InterPro" id="IPR001451">
    <property type="entry name" value="Hexapep"/>
</dbReference>
<dbReference type="Gene3D" id="1.10.3130.10">
    <property type="entry name" value="serine acetyltransferase, domain 1"/>
    <property type="match status" value="1"/>
</dbReference>
<evidence type="ECO:0000313" key="14">
    <source>
        <dbReference type="EMBL" id="XDJ51231.1"/>
    </source>
</evidence>
<evidence type="ECO:0000256" key="8">
    <source>
        <dbReference type="ARBA" id="ARBA00022679"/>
    </source>
</evidence>
<feature type="region of interest" description="Disordered" evidence="13">
    <location>
        <begin position="177"/>
        <end position="209"/>
    </location>
</feature>
<comment type="pathway">
    <text evidence="2">Amino-acid biosynthesis; L-cysteine biosynthesis; L-cysteine from L-serine: step 1/2.</text>
</comment>
<dbReference type="InterPro" id="IPR045304">
    <property type="entry name" value="LbH_SAT"/>
</dbReference>
<dbReference type="CDD" id="cd03354">
    <property type="entry name" value="LbH_SAT"/>
    <property type="match status" value="1"/>
</dbReference>
<evidence type="ECO:0000256" key="12">
    <source>
        <dbReference type="ARBA" id="ARBA00049486"/>
    </source>
</evidence>
<evidence type="ECO:0000256" key="6">
    <source>
        <dbReference type="ARBA" id="ARBA00022490"/>
    </source>
</evidence>
<dbReference type="EC" id="2.3.1.30" evidence="4"/>
<evidence type="ECO:0000256" key="3">
    <source>
        <dbReference type="ARBA" id="ARBA00007274"/>
    </source>
</evidence>
<dbReference type="NCBIfam" id="NF041874">
    <property type="entry name" value="EPS_EpsC"/>
    <property type="match status" value="1"/>
</dbReference>
<dbReference type="GO" id="GO:0006535">
    <property type="term" value="P:cysteine biosynthetic process from serine"/>
    <property type="evidence" value="ECO:0007669"/>
    <property type="project" value="InterPro"/>
</dbReference>
<evidence type="ECO:0000256" key="2">
    <source>
        <dbReference type="ARBA" id="ARBA00004876"/>
    </source>
</evidence>
<accession>A0AB39FPQ3</accession>
<evidence type="ECO:0000256" key="5">
    <source>
        <dbReference type="ARBA" id="ARBA00018522"/>
    </source>
</evidence>
<evidence type="ECO:0000256" key="1">
    <source>
        <dbReference type="ARBA" id="ARBA00004496"/>
    </source>
</evidence>
<proteinExistence type="inferred from homology"/>
<evidence type="ECO:0000256" key="9">
    <source>
        <dbReference type="ARBA" id="ARBA00022737"/>
    </source>
</evidence>
<evidence type="ECO:0000256" key="10">
    <source>
        <dbReference type="ARBA" id="ARBA00023192"/>
    </source>
</evidence>
<comment type="catalytic activity">
    <reaction evidence="12">
        <text>L-serine + acetyl-CoA = O-acetyl-L-serine + CoA</text>
        <dbReference type="Rhea" id="RHEA:24560"/>
        <dbReference type="ChEBI" id="CHEBI:33384"/>
        <dbReference type="ChEBI" id="CHEBI:57287"/>
        <dbReference type="ChEBI" id="CHEBI:57288"/>
        <dbReference type="ChEBI" id="CHEBI:58340"/>
        <dbReference type="EC" id="2.3.1.30"/>
    </reaction>
</comment>
<evidence type="ECO:0000256" key="7">
    <source>
        <dbReference type="ARBA" id="ARBA00022605"/>
    </source>
</evidence>
<feature type="compositionally biased region" description="Low complexity" evidence="13">
    <location>
        <begin position="228"/>
        <end position="239"/>
    </location>
</feature>
<protein>
    <recommendedName>
        <fullName evidence="5">Serine acetyltransferase</fullName>
        <ecNumber evidence="4">2.3.1.30</ecNumber>
    </recommendedName>
</protein>
<keyword evidence="10" id="KW-0198">Cysteine biosynthesis</keyword>
<dbReference type="GO" id="GO:0009001">
    <property type="term" value="F:serine O-acetyltransferase activity"/>
    <property type="evidence" value="ECO:0007669"/>
    <property type="project" value="UniProtKB-EC"/>
</dbReference>
<dbReference type="GO" id="GO:0005737">
    <property type="term" value="C:cytoplasm"/>
    <property type="evidence" value="ECO:0007669"/>
    <property type="project" value="UniProtKB-SubCell"/>
</dbReference>
<dbReference type="InterPro" id="IPR005881">
    <property type="entry name" value="Ser_O-AcTrfase"/>
</dbReference>
<dbReference type="FunFam" id="2.160.10.10:FF:000007">
    <property type="entry name" value="Serine acetyltransferase"/>
    <property type="match status" value="1"/>
</dbReference>
<evidence type="ECO:0000313" key="15">
    <source>
        <dbReference type="EMBL" id="XDJ80311.1"/>
    </source>
</evidence>
<reference evidence="15" key="1">
    <citation type="submission" date="2024-05" db="EMBL/GenBank/DDBJ databases">
        <authorList>
            <person name="Luo Y.-C."/>
            <person name="Nicholds J."/>
            <person name="Mortimer T."/>
            <person name="Maboni G."/>
        </authorList>
    </citation>
    <scope>NUCLEOTIDE SEQUENCE</scope>
    <source>
        <strain evidence="15">141555</strain>
        <strain evidence="14">151108</strain>
    </source>
</reference>
<keyword evidence="6" id="KW-0963">Cytoplasm</keyword>
<dbReference type="Pfam" id="PF00132">
    <property type="entry name" value="Hexapep"/>
    <property type="match status" value="1"/>
</dbReference>
<organism evidence="15">
    <name type="scientific">Castellaniella ginsengisoli</name>
    <dbReference type="NCBI Taxonomy" id="546114"/>
    <lineage>
        <taxon>Bacteria</taxon>
        <taxon>Pseudomonadati</taxon>
        <taxon>Pseudomonadota</taxon>
        <taxon>Betaproteobacteria</taxon>
        <taxon>Burkholderiales</taxon>
        <taxon>Alcaligenaceae</taxon>
        <taxon>Castellaniella</taxon>
    </lineage>
</organism>
<evidence type="ECO:0000256" key="11">
    <source>
        <dbReference type="ARBA" id="ARBA00023315"/>
    </source>
</evidence>
<keyword evidence="8 15" id="KW-0808">Transferase</keyword>
<feature type="region of interest" description="Disordered" evidence="13">
    <location>
        <begin position="224"/>
        <end position="250"/>
    </location>
</feature>
<feature type="compositionally biased region" description="Low complexity" evidence="13">
    <location>
        <begin position="177"/>
        <end position="188"/>
    </location>
</feature>
<dbReference type="NCBIfam" id="TIGR01172">
    <property type="entry name" value="cysE"/>
    <property type="match status" value="1"/>
</dbReference>
<keyword evidence="7" id="KW-0028">Amino-acid biosynthesis</keyword>
<dbReference type="SUPFAM" id="SSF51161">
    <property type="entry name" value="Trimeric LpxA-like enzymes"/>
    <property type="match status" value="1"/>
</dbReference>
<dbReference type="InterPro" id="IPR053376">
    <property type="entry name" value="Serine_acetyltransferase"/>
</dbReference>
<keyword evidence="11 15" id="KW-0012">Acyltransferase</keyword>
<dbReference type="InterPro" id="IPR011004">
    <property type="entry name" value="Trimer_LpxA-like_sf"/>
</dbReference>
<dbReference type="AlphaFoldDB" id="A0AB39FPQ3"/>
<name>A0AB39FPQ3_9BURK</name>
<gene>
    <name evidence="15" type="primary">cysE</name>
    <name evidence="15" type="ORF">ABRZ07_02015</name>
    <name evidence="14" type="ORF">ABRZ09_05110</name>
</gene>
<keyword evidence="9" id="KW-0677">Repeat</keyword>
<comment type="similarity">
    <text evidence="3">Belongs to the transferase hexapeptide repeat family.</text>
</comment>
<dbReference type="EMBL" id="CP158267">
    <property type="protein sequence ID" value="XDJ80311.1"/>
    <property type="molecule type" value="Genomic_DNA"/>
</dbReference>
<evidence type="ECO:0000256" key="13">
    <source>
        <dbReference type="SAM" id="MobiDB-lite"/>
    </source>
</evidence>
<dbReference type="Gene3D" id="2.160.10.10">
    <property type="entry name" value="Hexapeptide repeat proteins"/>
    <property type="match status" value="1"/>
</dbReference>
<dbReference type="PANTHER" id="PTHR42811">
    <property type="entry name" value="SERINE ACETYLTRANSFERASE"/>
    <property type="match status" value="1"/>
</dbReference>
<comment type="subcellular location">
    <subcellularLocation>
        <location evidence="1">Cytoplasm</location>
    </subcellularLocation>
</comment>